<name>A0A5B7SR99_9FLAO</name>
<dbReference type="OrthoDB" id="1494491at2"/>
<accession>A0A5B7SR99</accession>
<organism evidence="1 2">
    <name type="scientific">Aggregatimonas sangjinii</name>
    <dbReference type="NCBI Taxonomy" id="2583587"/>
    <lineage>
        <taxon>Bacteria</taxon>
        <taxon>Pseudomonadati</taxon>
        <taxon>Bacteroidota</taxon>
        <taxon>Flavobacteriia</taxon>
        <taxon>Flavobacteriales</taxon>
        <taxon>Flavobacteriaceae</taxon>
        <taxon>Aggregatimonas</taxon>
    </lineage>
</organism>
<evidence type="ECO:0008006" key="3">
    <source>
        <dbReference type="Google" id="ProtNLM"/>
    </source>
</evidence>
<evidence type="ECO:0000313" key="1">
    <source>
        <dbReference type="EMBL" id="QCW99459.1"/>
    </source>
</evidence>
<gene>
    <name evidence="1" type="ORF">FGM00_04790</name>
</gene>
<dbReference type="SUPFAM" id="SSF54427">
    <property type="entry name" value="NTF2-like"/>
    <property type="match status" value="1"/>
</dbReference>
<dbReference type="Gene3D" id="3.10.450.50">
    <property type="match status" value="1"/>
</dbReference>
<sequence length="130" mass="14824">MKKITQIALNAWQAGESDGNYIEFIELLSTDFDLFSQPLMGKFTGKEALIKMKELISERQENPNSLTFSNLVITTDESYSAVSFDSKGTVMSGRYPYEGYNSIQFKFTNDKVSGFREYFGFVDPEMFNAK</sequence>
<dbReference type="Proteomes" id="UP000310017">
    <property type="component" value="Chromosome"/>
</dbReference>
<proteinExistence type="predicted"/>
<dbReference type="AlphaFoldDB" id="A0A5B7SR99"/>
<protein>
    <recommendedName>
        <fullName evidence="3">Nuclear transport factor 2 family protein</fullName>
    </recommendedName>
</protein>
<dbReference type="KEGG" id="asag:FGM00_04790"/>
<dbReference type="EMBL" id="CP040710">
    <property type="protein sequence ID" value="QCW99459.1"/>
    <property type="molecule type" value="Genomic_DNA"/>
</dbReference>
<dbReference type="InterPro" id="IPR032710">
    <property type="entry name" value="NTF2-like_dom_sf"/>
</dbReference>
<keyword evidence="2" id="KW-1185">Reference proteome</keyword>
<evidence type="ECO:0000313" key="2">
    <source>
        <dbReference type="Proteomes" id="UP000310017"/>
    </source>
</evidence>
<dbReference type="RefSeq" id="WP_138851812.1">
    <property type="nucleotide sequence ID" value="NZ_CP040710.1"/>
</dbReference>
<reference evidence="1 2" key="1">
    <citation type="submission" date="2019-05" db="EMBL/GenBank/DDBJ databases">
        <title>Genome sequencing of F202Z8.</title>
        <authorList>
            <person name="Kwon Y.M."/>
        </authorList>
    </citation>
    <scope>NUCLEOTIDE SEQUENCE [LARGE SCALE GENOMIC DNA]</scope>
    <source>
        <strain evidence="1 2">F202Z8</strain>
    </source>
</reference>